<evidence type="ECO:0000313" key="3">
    <source>
        <dbReference type="Proteomes" id="UP001620520"/>
    </source>
</evidence>
<dbReference type="Proteomes" id="UP001620520">
    <property type="component" value="Unassembled WGS sequence"/>
</dbReference>
<dbReference type="EC" id="2.7.1.8" evidence="2"/>
<dbReference type="Pfam" id="PF01869">
    <property type="entry name" value="BcrAD_BadFG"/>
    <property type="match status" value="1"/>
</dbReference>
<proteinExistence type="predicted"/>
<evidence type="ECO:0000259" key="1">
    <source>
        <dbReference type="Pfam" id="PF01869"/>
    </source>
</evidence>
<feature type="domain" description="ATPase BadF/BadG/BcrA/BcrD type" evidence="1">
    <location>
        <begin position="68"/>
        <end position="354"/>
    </location>
</feature>
<evidence type="ECO:0000313" key="2">
    <source>
        <dbReference type="EMBL" id="MFK4639212.1"/>
    </source>
</evidence>
<dbReference type="GO" id="GO:0047931">
    <property type="term" value="F:glucosamine kinase activity"/>
    <property type="evidence" value="ECO:0007669"/>
    <property type="project" value="UniProtKB-EC"/>
</dbReference>
<reference evidence="2 3" key="1">
    <citation type="submission" date="2024-10" db="EMBL/GenBank/DDBJ databases">
        <title>Novel secondary metabolite-producing bacteria for plant disease control.</title>
        <authorList>
            <person name="Chevrette M."/>
        </authorList>
    </citation>
    <scope>NUCLEOTIDE SEQUENCE [LARGE SCALE GENOMIC DNA]</scope>
    <source>
        <strain evidence="2 3">J30 TE3557</strain>
    </source>
</reference>
<protein>
    <submittedName>
        <fullName evidence="2">Glucosamine kinase</fullName>
        <ecNumber evidence="2">2.7.1.8</ecNumber>
    </submittedName>
</protein>
<sequence length="363" mass="37426">MPILRGPILLEPILLGPILLGPILGGAKANPKQPGPGWACWSETKGRHLEEMQQSAGSGGTNPAPLVLGLHIGGSKTHAVISDDARLPGVGNDARLEITEARANLSSVGHQGADAVLRRIAARVGGGVAAVCAGAAGADTPASRAVLSALLSEHFPGAKIEVVHDTRIILAAAGLEAGVVLVAGTGSVAWGRNREGREARSGGYGYLLGDEGGGYSVVRDAVREALREYYAGLEPGPLVQSLMAATASVDALQLMDFFYAKPEPDHWAGLAPLVLELAHDGDPAALRIQAEAAHSLASLARQVLGELGLDLPLVMAGALLVNQDQLAAAVARKVSMEDPSLVRILPQAPVFGAVKLARQLIQQ</sequence>
<gene>
    <name evidence="2" type="ORF">ABIA52_002101</name>
</gene>
<dbReference type="InterPro" id="IPR002731">
    <property type="entry name" value="ATPase_BadF"/>
</dbReference>
<accession>A0ABW8N6K3</accession>
<dbReference type="SUPFAM" id="SSF53067">
    <property type="entry name" value="Actin-like ATPase domain"/>
    <property type="match status" value="2"/>
</dbReference>
<dbReference type="PANTHER" id="PTHR43190">
    <property type="entry name" value="N-ACETYL-D-GLUCOSAMINE KINASE"/>
    <property type="match status" value="1"/>
</dbReference>
<name>A0ABW8N6K3_9MICC</name>
<comment type="caution">
    <text evidence="2">The sequence shown here is derived from an EMBL/GenBank/DDBJ whole genome shotgun (WGS) entry which is preliminary data.</text>
</comment>
<organism evidence="2 3">
    <name type="scientific">Paenarthrobacter histidinolovorans</name>
    <dbReference type="NCBI Taxonomy" id="43664"/>
    <lineage>
        <taxon>Bacteria</taxon>
        <taxon>Bacillati</taxon>
        <taxon>Actinomycetota</taxon>
        <taxon>Actinomycetes</taxon>
        <taxon>Micrococcales</taxon>
        <taxon>Micrococcaceae</taxon>
        <taxon>Paenarthrobacter</taxon>
    </lineage>
</organism>
<dbReference type="EMBL" id="JBIYEW010000003">
    <property type="protein sequence ID" value="MFK4639212.1"/>
    <property type="molecule type" value="Genomic_DNA"/>
</dbReference>
<dbReference type="CDD" id="cd24007">
    <property type="entry name" value="ASKHA_NBD_eukNAGK-like"/>
    <property type="match status" value="1"/>
</dbReference>
<dbReference type="PANTHER" id="PTHR43190:SF3">
    <property type="entry name" value="N-ACETYL-D-GLUCOSAMINE KINASE"/>
    <property type="match status" value="1"/>
</dbReference>
<keyword evidence="3" id="KW-1185">Reference proteome</keyword>
<dbReference type="InterPro" id="IPR043129">
    <property type="entry name" value="ATPase_NBD"/>
</dbReference>
<keyword evidence="2" id="KW-0808">Transferase</keyword>
<dbReference type="Gene3D" id="3.30.420.40">
    <property type="match status" value="2"/>
</dbReference>
<keyword evidence="2" id="KW-0418">Kinase</keyword>
<dbReference type="InterPro" id="IPR052519">
    <property type="entry name" value="Euk-type_GlcNAc_Kinase"/>
</dbReference>